<evidence type="ECO:0000256" key="4">
    <source>
        <dbReference type="ARBA" id="ARBA00022485"/>
    </source>
</evidence>
<dbReference type="Gene3D" id="2.40.40.20">
    <property type="match status" value="1"/>
</dbReference>
<reference evidence="10" key="1">
    <citation type="journal article" date="2014" name="Genome Announc.">
        <title>Draft genome sequences of six enterohepatic helicobacter species isolated from humans and one from rhesus macaques.</title>
        <authorList>
            <person name="Shen Z."/>
            <person name="Sheh A."/>
            <person name="Young S.K."/>
            <person name="Abouelliel A."/>
            <person name="Ward D.V."/>
            <person name="Earl A.M."/>
            <person name="Fox J.G."/>
        </authorList>
    </citation>
    <scope>NUCLEOTIDE SEQUENCE [LARGE SCALE GENOMIC DNA]</scope>
    <source>
        <strain evidence="10">MIT 98-5489</strain>
    </source>
</reference>
<dbReference type="GO" id="GO:0030313">
    <property type="term" value="C:cell envelope"/>
    <property type="evidence" value="ECO:0007669"/>
    <property type="project" value="UniProtKB-SubCell"/>
</dbReference>
<dbReference type="GO" id="GO:0030151">
    <property type="term" value="F:molybdenum ion binding"/>
    <property type="evidence" value="ECO:0007669"/>
    <property type="project" value="TreeGrafter"/>
</dbReference>
<dbReference type="InterPro" id="IPR009010">
    <property type="entry name" value="Asp_de-COase-like_dom_sf"/>
</dbReference>
<dbReference type="Proteomes" id="UP000003953">
    <property type="component" value="Unassembled WGS sequence"/>
</dbReference>
<dbReference type="InterPro" id="IPR006657">
    <property type="entry name" value="MoPterin_dinucl-bd_dom"/>
</dbReference>
<dbReference type="InterPro" id="IPR006656">
    <property type="entry name" value="Mopterin_OxRdtase"/>
</dbReference>
<dbReference type="EMBL" id="DS990445">
    <property type="protein sequence ID" value="EEQ64154.1"/>
    <property type="molecule type" value="Genomic_DNA"/>
</dbReference>
<dbReference type="AlphaFoldDB" id="C5F1J9"/>
<evidence type="ECO:0000256" key="3">
    <source>
        <dbReference type="ARBA" id="ARBA00010312"/>
    </source>
</evidence>
<keyword evidence="10" id="KW-1185">Reference proteome</keyword>
<keyword evidence="4" id="KW-0408">Iron</keyword>
<sequence length="756" mass="84429">HSPTVAGVANTFGYGGMTNHLGDMMFSKYILIIGANPAVNHPVSMVHILRAKEKGAKLVCIDPRFTKTAAKCDEFHRIRSGTDIAFAYGLLNHIIAKNLYDEKYLKERVYGYEEIIKEAQKFPPEVAADICGIPADEIRHIAEEMAAAKPASLIWNQGLTQHTVGTSNTRIMPILQMFLGNIGKNGGGVNILRGHDNVQGASDMNNLADSLPGYYGLGEPAWKHFCKHWGVEYEWMLGRFKNKEMMEATGFAHSTWKFGVLDDENMANNGGTKLRALVVIGSGMTTVSLLDLQKKAMDALDLVVFVDPYVNDLAIYSDRKDNLFMLPAASQMETAGSVAATNRSYQWRSKVMDPLFECRPDEEFLFGLADRLGFLKEYQWRLYDIAKSKGRDKFIWPDDATTELTQSIRSIGLQGMSPERLKAHQENWHMFDKVTLEGSGPFKGDYYGLPWPCWSDKHPGTPVMYNDSIPVMRGGMGFRVNWGVTSPDGQSMLTNRTLPNAKYQGGHAPISAANAESLGIKLTEEEKQAIAGTTFAMGIGNNILVEKALEAGLCPYGNGKARARVWNWYDQIPLHREPLHSIRGDLVSKYPNFPDKKNHFRANIKYISRQNEKDWVKEYPVNMLSGRLVAHMGTGAETRSAKYLAEVEGEMFVEIHPDKAAEMNIRNGDQLWIYGTNGARILVPAKISTRVDYNSIWLPQNFSGMDQGESRLENYPEGTKPYAIGESANMISSYGFDYNSACPETKCGLCRIEKAQ</sequence>
<dbReference type="GO" id="GO:0016491">
    <property type="term" value="F:oxidoreductase activity"/>
    <property type="evidence" value="ECO:0007669"/>
    <property type="project" value="UniProtKB-KW"/>
</dbReference>
<accession>C5F1J9</accession>
<dbReference type="eggNOG" id="COG3383">
    <property type="taxonomic scope" value="Bacteria"/>
</dbReference>
<dbReference type="Pfam" id="PF00384">
    <property type="entry name" value="Molybdopterin"/>
    <property type="match status" value="1"/>
</dbReference>
<dbReference type="GO" id="GO:0051539">
    <property type="term" value="F:4 iron, 4 sulfur cluster binding"/>
    <property type="evidence" value="ECO:0007669"/>
    <property type="project" value="UniProtKB-KW"/>
</dbReference>
<dbReference type="Pfam" id="PF01568">
    <property type="entry name" value="Molydop_binding"/>
    <property type="match status" value="1"/>
</dbReference>
<dbReference type="eggNOG" id="COG0243">
    <property type="taxonomic scope" value="Bacteria"/>
</dbReference>
<evidence type="ECO:0000256" key="1">
    <source>
        <dbReference type="ARBA" id="ARBA00001966"/>
    </source>
</evidence>
<evidence type="ECO:0000256" key="6">
    <source>
        <dbReference type="ARBA" id="ARBA00023002"/>
    </source>
</evidence>
<keyword evidence="4" id="KW-0004">4Fe-4S</keyword>
<feature type="domain" description="Molybdopterin oxidoreductase" evidence="7">
    <location>
        <begin position="16"/>
        <end position="370"/>
    </location>
</feature>
<keyword evidence="5" id="KW-0479">Metal-binding</keyword>
<dbReference type="Gene3D" id="3.40.228.10">
    <property type="entry name" value="Dimethylsulfoxide Reductase, domain 2"/>
    <property type="match status" value="1"/>
</dbReference>
<dbReference type="GO" id="GO:0009055">
    <property type="term" value="F:electron transfer activity"/>
    <property type="evidence" value="ECO:0007669"/>
    <property type="project" value="TreeGrafter"/>
</dbReference>
<evidence type="ECO:0000256" key="5">
    <source>
        <dbReference type="ARBA" id="ARBA00022723"/>
    </source>
</evidence>
<dbReference type="PANTHER" id="PTHR43598:SF1">
    <property type="entry name" value="FORMATE DEHYDROGENASE-O MAJOR SUBUNIT"/>
    <property type="match status" value="1"/>
</dbReference>
<evidence type="ECO:0000313" key="9">
    <source>
        <dbReference type="EMBL" id="EEQ64154.1"/>
    </source>
</evidence>
<keyword evidence="4" id="KW-0411">Iron-sulfur</keyword>
<proteinExistence type="inferred from homology"/>
<dbReference type="SUPFAM" id="SSF53706">
    <property type="entry name" value="Formate dehydrogenase/DMSO reductase, domains 1-3"/>
    <property type="match status" value="1"/>
</dbReference>
<comment type="subcellular location">
    <subcellularLocation>
        <location evidence="2">Cell envelope</location>
    </subcellularLocation>
</comment>
<feature type="domain" description="Molybdopterin dinucleotide-binding" evidence="8">
    <location>
        <begin position="623"/>
        <end position="744"/>
    </location>
</feature>
<organism evidence="9 10">
    <name type="scientific">Helicobacter pullorum MIT 98-5489</name>
    <dbReference type="NCBI Taxonomy" id="537972"/>
    <lineage>
        <taxon>Bacteria</taxon>
        <taxon>Pseudomonadati</taxon>
        <taxon>Campylobacterota</taxon>
        <taxon>Epsilonproteobacteria</taxon>
        <taxon>Campylobacterales</taxon>
        <taxon>Helicobacteraceae</taxon>
        <taxon>Helicobacter</taxon>
    </lineage>
</organism>
<dbReference type="HOGENOM" id="CLU_000422_1_1_7"/>
<evidence type="ECO:0000313" key="10">
    <source>
        <dbReference type="Proteomes" id="UP000003953"/>
    </source>
</evidence>
<evidence type="ECO:0000259" key="8">
    <source>
        <dbReference type="Pfam" id="PF01568"/>
    </source>
</evidence>
<dbReference type="Gene3D" id="3.40.50.740">
    <property type="match status" value="1"/>
</dbReference>
<dbReference type="GO" id="GO:0009061">
    <property type="term" value="P:anaerobic respiration"/>
    <property type="evidence" value="ECO:0007669"/>
    <property type="project" value="TreeGrafter"/>
</dbReference>
<keyword evidence="6" id="KW-0560">Oxidoreductase</keyword>
<dbReference type="GO" id="GO:0043546">
    <property type="term" value="F:molybdopterin cofactor binding"/>
    <property type="evidence" value="ECO:0007669"/>
    <property type="project" value="InterPro"/>
</dbReference>
<dbReference type="PANTHER" id="PTHR43598">
    <property type="entry name" value="TUNGSTEN-CONTAINING FORMYLMETHANOFURAN DEHYDROGENASE 2 SUBUNIT B"/>
    <property type="match status" value="1"/>
</dbReference>
<comment type="similarity">
    <text evidence="3">Belongs to the prokaryotic molybdopterin-containing oxidoreductase family.</text>
</comment>
<gene>
    <name evidence="9" type="ORF">HPMG_01611</name>
</gene>
<comment type="cofactor">
    <cofactor evidence="1">
        <name>[4Fe-4S] cluster</name>
        <dbReference type="ChEBI" id="CHEBI:49883"/>
    </cofactor>
</comment>
<name>C5F1J9_9HELI</name>
<evidence type="ECO:0000256" key="2">
    <source>
        <dbReference type="ARBA" id="ARBA00004196"/>
    </source>
</evidence>
<feature type="non-terminal residue" evidence="9">
    <location>
        <position position="1"/>
    </location>
</feature>
<dbReference type="SUPFAM" id="SSF50692">
    <property type="entry name" value="ADC-like"/>
    <property type="match status" value="1"/>
</dbReference>
<protein>
    <submittedName>
        <fullName evidence="9">Molybdopterin dinucleotide binding domain protein</fullName>
    </submittedName>
</protein>
<evidence type="ECO:0000259" key="7">
    <source>
        <dbReference type="Pfam" id="PF00384"/>
    </source>
</evidence>